<feature type="region of interest" description="Disordered" evidence="1">
    <location>
        <begin position="32"/>
        <end position="67"/>
    </location>
</feature>
<dbReference type="EMBL" id="CADCUM010000045">
    <property type="protein sequence ID" value="CAA9374106.1"/>
    <property type="molecule type" value="Genomic_DNA"/>
</dbReference>
<name>A0A6J4N0M4_9ACTN</name>
<sequence length="67" mass="7996">GFRHRQVVQRREGLRLHRTGWRRRGRLRPLLRDPVQRLQVARREPEGRVRPRPGPQGPAGGERHRLL</sequence>
<organism evidence="2">
    <name type="scientific">uncultured Nocardioides sp</name>
    <dbReference type="NCBI Taxonomy" id="198441"/>
    <lineage>
        <taxon>Bacteria</taxon>
        <taxon>Bacillati</taxon>
        <taxon>Actinomycetota</taxon>
        <taxon>Actinomycetes</taxon>
        <taxon>Propionibacteriales</taxon>
        <taxon>Nocardioidaceae</taxon>
        <taxon>Nocardioides</taxon>
        <taxon>environmental samples</taxon>
    </lineage>
</organism>
<evidence type="ECO:0000313" key="2">
    <source>
        <dbReference type="EMBL" id="CAA9374106.1"/>
    </source>
</evidence>
<feature type="non-terminal residue" evidence="2">
    <location>
        <position position="67"/>
    </location>
</feature>
<feature type="compositionally biased region" description="Basic and acidic residues" evidence="1">
    <location>
        <begin position="32"/>
        <end position="49"/>
    </location>
</feature>
<proteinExistence type="predicted"/>
<feature type="non-terminal residue" evidence="2">
    <location>
        <position position="1"/>
    </location>
</feature>
<accession>A0A6J4N0M4</accession>
<dbReference type="AlphaFoldDB" id="A0A6J4N0M4"/>
<reference evidence="2" key="1">
    <citation type="submission" date="2020-02" db="EMBL/GenBank/DDBJ databases">
        <authorList>
            <person name="Meier V. D."/>
        </authorList>
    </citation>
    <scope>NUCLEOTIDE SEQUENCE</scope>
    <source>
        <strain evidence="2">AVDCRST_MAG32</strain>
    </source>
</reference>
<evidence type="ECO:0000256" key="1">
    <source>
        <dbReference type="SAM" id="MobiDB-lite"/>
    </source>
</evidence>
<protein>
    <submittedName>
        <fullName evidence="2">Cold shock protein of CSP family</fullName>
    </submittedName>
</protein>
<gene>
    <name evidence="2" type="ORF">AVDCRST_MAG32-1006</name>
</gene>